<keyword evidence="8" id="KW-0496">Mitochondrion</keyword>
<evidence type="ECO:0000256" key="3">
    <source>
        <dbReference type="ARBA" id="ARBA00010705"/>
    </source>
</evidence>
<evidence type="ECO:0000256" key="4">
    <source>
        <dbReference type="ARBA" id="ARBA00022448"/>
    </source>
</evidence>
<dbReference type="GO" id="GO:0005739">
    <property type="term" value="C:mitochondrion"/>
    <property type="evidence" value="ECO:0007669"/>
    <property type="project" value="UniProtKB-SubCell"/>
</dbReference>
<keyword evidence="9" id="KW-1015">Disulfide bond</keyword>
<keyword evidence="7" id="KW-0249">Electron transport</keyword>
<keyword evidence="4" id="KW-0813">Transport</keyword>
<dbReference type="Proteomes" id="UP000790347">
    <property type="component" value="Unassembled WGS sequence"/>
</dbReference>
<keyword evidence="11" id="KW-1185">Reference proteome</keyword>
<sequence length="180" mass="20702">MPITESIPLPTFEELDIQDVNVSQPVLVAAGPYFGKYCDQQSKEYMLCRLEERDPRKCLNEGKAVTMCGHDFFRKVGQTCLDEVERMAKCMEFTHTDCRLIYCKKEQKQVAKCMEEKMGIKRPPYGYFSQLRVHESSRPKPKSFATEFKDQNIGIPIDFEEKVSKLNKGDGHNLSSGNMD</sequence>
<dbReference type="PANTHER" id="PTHR13344">
    <property type="entry name" value="NADH-UBIQUINONE OXIDOREDUCTASE"/>
    <property type="match status" value="1"/>
</dbReference>
<dbReference type="AlphaFoldDB" id="A0A922ID84"/>
<keyword evidence="6" id="KW-0677">Repeat</keyword>
<reference evidence="10" key="2">
    <citation type="journal article" date="2022" name="Res Sq">
        <title>Comparative Genomics Reveals Insights into the Divergent Evolution of Astigmatic Mites and Household Pest Adaptations.</title>
        <authorList>
            <person name="Xiong Q."/>
            <person name="Wan A.T.-Y."/>
            <person name="Liu X.-Y."/>
            <person name="Fung C.S.-H."/>
            <person name="Xiao X."/>
            <person name="Malainual N."/>
            <person name="Hou J."/>
            <person name="Wang L."/>
            <person name="Wang M."/>
            <person name="Yang K."/>
            <person name="Cui Y."/>
            <person name="Leung E."/>
            <person name="Nong W."/>
            <person name="Shin S.-K."/>
            <person name="Au S."/>
            <person name="Jeong K.Y."/>
            <person name="Chew F.T."/>
            <person name="Hui J."/>
            <person name="Leung T.F."/>
            <person name="Tungtrongchitr A."/>
            <person name="Zhong N."/>
            <person name="Liu Z."/>
            <person name="Tsui S."/>
        </authorList>
    </citation>
    <scope>NUCLEOTIDE SEQUENCE</scope>
    <source>
        <strain evidence="10">Derf</strain>
        <tissue evidence="10">Whole organism</tissue>
    </source>
</reference>
<evidence type="ECO:0000256" key="8">
    <source>
        <dbReference type="ARBA" id="ARBA00023128"/>
    </source>
</evidence>
<dbReference type="InterPro" id="IPR016680">
    <property type="entry name" value="NDUFA8"/>
</dbReference>
<evidence type="ECO:0000256" key="5">
    <source>
        <dbReference type="ARBA" id="ARBA00022660"/>
    </source>
</evidence>
<name>A0A922ID84_DERFA</name>
<comment type="similarity">
    <text evidence="3">Belongs to the complex I NDUFA8 subunit family.</text>
</comment>
<evidence type="ECO:0000313" key="10">
    <source>
        <dbReference type="EMBL" id="KAH9526533.1"/>
    </source>
</evidence>
<comment type="caution">
    <text evidence="10">The sequence shown here is derived from an EMBL/GenBank/DDBJ whole genome shotgun (WGS) entry which is preliminary data.</text>
</comment>
<evidence type="ECO:0000313" key="11">
    <source>
        <dbReference type="Proteomes" id="UP000790347"/>
    </source>
</evidence>
<comment type="function">
    <text evidence="1">Accessory subunit of the mitochondrial membrane respiratory chain NADH dehydrogenase (Complex I), that is believed not to be involved in catalysis. Complex I functions in the transfer of electrons from NADH to the respiratory chain. The immediate electron acceptor for the enzyme is believed to be ubiquinone.</text>
</comment>
<dbReference type="GO" id="GO:0006120">
    <property type="term" value="P:mitochondrial electron transport, NADH to ubiquinone"/>
    <property type="evidence" value="ECO:0007669"/>
    <property type="project" value="InterPro"/>
</dbReference>
<proteinExistence type="inferred from homology"/>
<gene>
    <name evidence="10" type="primary">NDUFA8</name>
    <name evidence="10" type="ORF">DERF_000610</name>
</gene>
<evidence type="ECO:0000256" key="7">
    <source>
        <dbReference type="ARBA" id="ARBA00022982"/>
    </source>
</evidence>
<dbReference type="EMBL" id="ASGP02000001">
    <property type="protein sequence ID" value="KAH9526533.1"/>
    <property type="molecule type" value="Genomic_DNA"/>
</dbReference>
<evidence type="ECO:0000256" key="2">
    <source>
        <dbReference type="ARBA" id="ARBA00004173"/>
    </source>
</evidence>
<evidence type="ECO:0000256" key="1">
    <source>
        <dbReference type="ARBA" id="ARBA00003195"/>
    </source>
</evidence>
<protein>
    <submittedName>
        <fullName evidence="10">Ndufa8, NADH-ubiquinone oxidoreductase complex I 19kd subunit</fullName>
    </submittedName>
</protein>
<evidence type="ECO:0000256" key="6">
    <source>
        <dbReference type="ARBA" id="ARBA00022737"/>
    </source>
</evidence>
<dbReference type="PANTHER" id="PTHR13344:SF0">
    <property type="entry name" value="NADH DEHYDROGENASE [UBIQUINONE] 1 ALPHA SUBCOMPLEX SUBUNIT 8"/>
    <property type="match status" value="1"/>
</dbReference>
<reference evidence="10" key="1">
    <citation type="submission" date="2013-05" db="EMBL/GenBank/DDBJ databases">
        <authorList>
            <person name="Yim A.K.Y."/>
            <person name="Chan T.F."/>
            <person name="Ji K.M."/>
            <person name="Liu X.Y."/>
            <person name="Zhou J.W."/>
            <person name="Li R.Q."/>
            <person name="Yang K.Y."/>
            <person name="Li J."/>
            <person name="Li M."/>
            <person name="Law P.T.W."/>
            <person name="Wu Y.L."/>
            <person name="Cai Z.L."/>
            <person name="Qin H."/>
            <person name="Bao Y."/>
            <person name="Leung R.K.K."/>
            <person name="Ng P.K.S."/>
            <person name="Zou J."/>
            <person name="Zhong X.J."/>
            <person name="Ran P.X."/>
            <person name="Zhong N.S."/>
            <person name="Liu Z.G."/>
            <person name="Tsui S.K.W."/>
        </authorList>
    </citation>
    <scope>NUCLEOTIDE SEQUENCE</scope>
    <source>
        <strain evidence="10">Derf</strain>
        <tissue evidence="10">Whole organism</tissue>
    </source>
</reference>
<keyword evidence="5" id="KW-0679">Respiratory chain</keyword>
<organism evidence="10 11">
    <name type="scientific">Dermatophagoides farinae</name>
    <name type="common">American house dust mite</name>
    <dbReference type="NCBI Taxonomy" id="6954"/>
    <lineage>
        <taxon>Eukaryota</taxon>
        <taxon>Metazoa</taxon>
        <taxon>Ecdysozoa</taxon>
        <taxon>Arthropoda</taxon>
        <taxon>Chelicerata</taxon>
        <taxon>Arachnida</taxon>
        <taxon>Acari</taxon>
        <taxon>Acariformes</taxon>
        <taxon>Sarcoptiformes</taxon>
        <taxon>Astigmata</taxon>
        <taxon>Psoroptidia</taxon>
        <taxon>Analgoidea</taxon>
        <taxon>Pyroglyphidae</taxon>
        <taxon>Dermatophagoidinae</taxon>
        <taxon>Dermatophagoides</taxon>
    </lineage>
</organism>
<evidence type="ECO:0000256" key="9">
    <source>
        <dbReference type="ARBA" id="ARBA00023157"/>
    </source>
</evidence>
<accession>A0A922ID84</accession>
<comment type="subcellular location">
    <subcellularLocation>
        <location evidence="2">Mitochondrion</location>
    </subcellularLocation>
</comment>
<dbReference type="PROSITE" id="PS51808">
    <property type="entry name" value="CHCH"/>
    <property type="match status" value="1"/>
</dbReference>